<dbReference type="RefSeq" id="WP_248649636.1">
    <property type="nucleotide sequence ID" value="NZ_CP096659.1"/>
</dbReference>
<dbReference type="Proteomes" id="UP000830729">
    <property type="component" value="Chromosome"/>
</dbReference>
<dbReference type="Gene3D" id="2.60.40.10">
    <property type="entry name" value="Immunoglobulins"/>
    <property type="match status" value="1"/>
</dbReference>
<dbReference type="KEGG" id="halx:M0R89_13670"/>
<evidence type="ECO:0000313" key="2">
    <source>
        <dbReference type="Proteomes" id="UP000830729"/>
    </source>
</evidence>
<accession>A0A8U0HS48</accession>
<dbReference type="GeneID" id="72186267"/>
<protein>
    <submittedName>
        <fullName evidence="1">DUF916 domain-containing protein</fullName>
    </submittedName>
</protein>
<organism evidence="1 2">
    <name type="scientific">Halorussus limi</name>
    <dbReference type="NCBI Taxonomy" id="2938695"/>
    <lineage>
        <taxon>Archaea</taxon>
        <taxon>Methanobacteriati</taxon>
        <taxon>Methanobacteriota</taxon>
        <taxon>Stenosarchaea group</taxon>
        <taxon>Halobacteria</taxon>
        <taxon>Halobacteriales</taxon>
        <taxon>Haladaptataceae</taxon>
        <taxon>Halorussus</taxon>
    </lineage>
</organism>
<sequence length="159" mass="16985">MTDRTLFRPRKPVAMGSFLLVALVAAALFVPTFMGHLAVTNAVSIDATATDVALSEDGERLVVRIEVHNPTRAAFTATYGQLYGKVGGTKLTGTGYEVERTTIPAGETRTVTARVSVPEEHRERAAEAVEAGAVVVTGQLEGSIRDQRVEIEVTEETDG</sequence>
<dbReference type="AlphaFoldDB" id="A0A8U0HS48"/>
<proteinExistence type="predicted"/>
<name>A0A8U0HS48_9EURY</name>
<reference evidence="1 2" key="1">
    <citation type="submission" date="2022-04" db="EMBL/GenBank/DDBJ databases">
        <title>Diverse halophilic archaea isolated from saline environments.</title>
        <authorList>
            <person name="Cui H.-L."/>
        </authorList>
    </citation>
    <scope>NUCLEOTIDE SEQUENCE [LARGE SCALE GENOMIC DNA]</scope>
    <source>
        <strain evidence="1 2">XZYJT49</strain>
    </source>
</reference>
<dbReference type="InterPro" id="IPR013783">
    <property type="entry name" value="Ig-like_fold"/>
</dbReference>
<gene>
    <name evidence="1" type="ORF">M0R89_13670</name>
</gene>
<evidence type="ECO:0000313" key="1">
    <source>
        <dbReference type="EMBL" id="UPV73583.1"/>
    </source>
</evidence>
<keyword evidence="2" id="KW-1185">Reference proteome</keyword>
<dbReference type="EMBL" id="CP096659">
    <property type="protein sequence ID" value="UPV73583.1"/>
    <property type="molecule type" value="Genomic_DNA"/>
</dbReference>